<dbReference type="PANTHER" id="PTHR43008">
    <property type="entry name" value="BENZIL REDUCTASE"/>
    <property type="match status" value="1"/>
</dbReference>
<organism evidence="4 5">
    <name type="scientific">Sporosarcina pasteurii</name>
    <name type="common">Bacillus pasteurii</name>
    <dbReference type="NCBI Taxonomy" id="1474"/>
    <lineage>
        <taxon>Bacteria</taxon>
        <taxon>Bacillati</taxon>
        <taxon>Bacillota</taxon>
        <taxon>Bacilli</taxon>
        <taxon>Bacillales</taxon>
        <taxon>Caryophanaceae</taxon>
        <taxon>Sporosarcina</taxon>
    </lineage>
</organism>
<dbReference type="EMBL" id="UGYZ01000002">
    <property type="protein sequence ID" value="SUJ11491.1"/>
    <property type="molecule type" value="Genomic_DNA"/>
</dbReference>
<dbReference type="InterPro" id="IPR036291">
    <property type="entry name" value="NAD(P)-bd_dom_sf"/>
</dbReference>
<dbReference type="Proteomes" id="UP000254519">
    <property type="component" value="Unassembled WGS sequence"/>
</dbReference>
<dbReference type="GO" id="GO:0018509">
    <property type="term" value="F:cis-2,3-dihydrobiphenyl-2,3-diol dehydrogenase activity"/>
    <property type="evidence" value="ECO:0007669"/>
    <property type="project" value="UniProtKB-EC"/>
</dbReference>
<dbReference type="InterPro" id="IPR020904">
    <property type="entry name" value="Sc_DH/Rdtase_CS"/>
</dbReference>
<sequence>MKVAQSLDGKVAIVTGGTNGIGEAVAREYIQQGAKVCILGRSEEKLNALQEEFKDNILTVKGDVTKYSSHQEAVQKTLKRFGKLDILVSNAGVFDGFVTLERLPEEHLDEAFSTIFDINVKGGLMAAKAAAEELKKTKGNIIFTVSNSGFYPNGGGPIYTASKHAIVGLIRELAYELAPEIRVNGVSPGGTITEITAISCLQDSVKKIDPETRKKNIASRNPLQIAQEASDHNGAYVLLASDNAKAITGTVIESDGGLGVRGMPGMTF</sequence>
<dbReference type="PROSITE" id="PS00061">
    <property type="entry name" value="ADH_SHORT"/>
    <property type="match status" value="1"/>
</dbReference>
<dbReference type="InterPro" id="IPR002347">
    <property type="entry name" value="SDR_fam"/>
</dbReference>
<dbReference type="GO" id="GO:0050664">
    <property type="term" value="F:oxidoreductase activity, acting on NAD(P)H, oxygen as acceptor"/>
    <property type="evidence" value="ECO:0007669"/>
    <property type="project" value="TreeGrafter"/>
</dbReference>
<reference evidence="4 5" key="1">
    <citation type="submission" date="2018-06" db="EMBL/GenBank/DDBJ databases">
        <authorList>
            <consortium name="Pathogen Informatics"/>
            <person name="Doyle S."/>
        </authorList>
    </citation>
    <scope>NUCLEOTIDE SEQUENCE [LARGE SCALE GENOMIC DNA]</scope>
    <source>
        <strain evidence="5">ATCC 11859 / DSM 33 / NCIB 8841 / NCTC 4822</strain>
    </source>
</reference>
<dbReference type="Pfam" id="PF00106">
    <property type="entry name" value="adh_short"/>
    <property type="match status" value="1"/>
</dbReference>
<name>A0A380C1Z4_SPOPA</name>
<gene>
    <name evidence="4" type="primary">bphB</name>
    <name evidence="4" type="ORF">NCTC4822_02142</name>
</gene>
<keyword evidence="2 4" id="KW-0560">Oxidoreductase</keyword>
<evidence type="ECO:0000313" key="4">
    <source>
        <dbReference type="EMBL" id="SUJ11491.1"/>
    </source>
</evidence>
<keyword evidence="5" id="KW-1185">Reference proteome</keyword>
<accession>A0A380C1Z4</accession>
<dbReference type="PRINTS" id="PR00081">
    <property type="entry name" value="GDHRDH"/>
</dbReference>
<dbReference type="SUPFAM" id="SSF51735">
    <property type="entry name" value="NAD(P)-binding Rossmann-fold domains"/>
    <property type="match status" value="1"/>
</dbReference>
<evidence type="ECO:0000313" key="5">
    <source>
        <dbReference type="Proteomes" id="UP000254519"/>
    </source>
</evidence>
<dbReference type="FunFam" id="3.40.50.720:FF:000084">
    <property type="entry name" value="Short-chain dehydrogenase reductase"/>
    <property type="match status" value="1"/>
</dbReference>
<dbReference type="GO" id="GO:0008206">
    <property type="term" value="P:bile acid metabolic process"/>
    <property type="evidence" value="ECO:0007669"/>
    <property type="project" value="UniProtKB-ARBA"/>
</dbReference>
<comment type="similarity">
    <text evidence="1 3">Belongs to the short-chain dehydrogenases/reductases (SDR) family.</text>
</comment>
<dbReference type="AlphaFoldDB" id="A0A380C1Z4"/>
<dbReference type="NCBIfam" id="NF004849">
    <property type="entry name" value="PRK06200.1"/>
    <property type="match status" value="1"/>
</dbReference>
<proteinExistence type="inferred from homology"/>
<evidence type="ECO:0000256" key="2">
    <source>
        <dbReference type="ARBA" id="ARBA00023002"/>
    </source>
</evidence>
<dbReference type="PANTHER" id="PTHR43008:SF4">
    <property type="entry name" value="CHAIN DEHYDROGENASE, PUTATIVE (AFU_ORTHOLOGUE AFUA_4G08710)-RELATED"/>
    <property type="match status" value="1"/>
</dbReference>
<dbReference type="Gene3D" id="3.40.50.720">
    <property type="entry name" value="NAD(P)-binding Rossmann-like Domain"/>
    <property type="match status" value="1"/>
</dbReference>
<dbReference type="PRINTS" id="PR00080">
    <property type="entry name" value="SDRFAMILY"/>
</dbReference>
<protein>
    <submittedName>
        <fullName evidence="4">Cis-2,3-dihydrobiphenyl-2,3-diol dehydrogenase</fullName>
        <ecNumber evidence="4">1.3.1.56</ecNumber>
    </submittedName>
</protein>
<evidence type="ECO:0000256" key="1">
    <source>
        <dbReference type="ARBA" id="ARBA00006484"/>
    </source>
</evidence>
<evidence type="ECO:0000256" key="3">
    <source>
        <dbReference type="RuleBase" id="RU000363"/>
    </source>
</evidence>
<dbReference type="EC" id="1.3.1.56" evidence="4"/>